<evidence type="ECO:0000313" key="2">
    <source>
        <dbReference type="EMBL" id="ABS52555.1"/>
    </source>
</evidence>
<proteinExistence type="predicted"/>
<evidence type="ECO:0000259" key="1">
    <source>
        <dbReference type="Pfam" id="PF13462"/>
    </source>
</evidence>
<dbReference type="InterPro" id="IPR012336">
    <property type="entry name" value="Thioredoxin-like_fold"/>
</dbReference>
<name>A7I2A3_CAMHC</name>
<dbReference type="EMBL" id="CP000776">
    <property type="protein sequence ID" value="ABS52555.1"/>
    <property type="molecule type" value="Genomic_DNA"/>
</dbReference>
<evidence type="ECO:0000313" key="3">
    <source>
        <dbReference type="Proteomes" id="UP000002407"/>
    </source>
</evidence>
<dbReference type="AlphaFoldDB" id="A7I2A3"/>
<dbReference type="HOGENOM" id="CLU_098241_0_0_7"/>
<organism evidence="2 3">
    <name type="scientific">Campylobacter hominis (strain ATCC BAA-381 / DSM 21671 / CCUG 45161 / LMG 19568 / NCTC 13146 / CH001A)</name>
    <dbReference type="NCBI Taxonomy" id="360107"/>
    <lineage>
        <taxon>Bacteria</taxon>
        <taxon>Pseudomonadati</taxon>
        <taxon>Campylobacterota</taxon>
        <taxon>Epsilonproteobacteria</taxon>
        <taxon>Campylobacterales</taxon>
        <taxon>Campylobacteraceae</taxon>
        <taxon>Campylobacter</taxon>
    </lineage>
</organism>
<dbReference type="SUPFAM" id="SSF52833">
    <property type="entry name" value="Thioredoxin-like"/>
    <property type="match status" value="1"/>
</dbReference>
<dbReference type="eggNOG" id="COG1651">
    <property type="taxonomic scope" value="Bacteria"/>
</dbReference>
<dbReference type="Gene3D" id="3.40.30.10">
    <property type="entry name" value="Glutaredoxin"/>
    <property type="match status" value="1"/>
</dbReference>
<reference evidence="3" key="1">
    <citation type="submission" date="2007-07" db="EMBL/GenBank/DDBJ databases">
        <title>Complete genome sequence of Campylobacter hominis ATCC BAA-381, a commensal isolated from the human gastrointestinal tract.</title>
        <authorList>
            <person name="Fouts D.E."/>
            <person name="Mongodin E.F."/>
            <person name="Puiu D."/>
            <person name="Sebastian Y."/>
            <person name="Miller W.G."/>
            <person name="Mandrell R.E."/>
            <person name="Nelson K.E."/>
        </authorList>
    </citation>
    <scope>NUCLEOTIDE SEQUENCE [LARGE SCALE GENOMIC DNA]</scope>
    <source>
        <strain evidence="3">ATCC BAA-381 / LMG 19568 / NCTC 13146 / CH001A</strain>
    </source>
</reference>
<feature type="domain" description="Thioredoxin-like fold" evidence="1">
    <location>
        <begin position="114"/>
        <end position="216"/>
    </location>
</feature>
<dbReference type="Pfam" id="PF13462">
    <property type="entry name" value="Thioredoxin_4"/>
    <property type="match status" value="1"/>
</dbReference>
<protein>
    <recommendedName>
        <fullName evidence="1">Thioredoxin-like fold domain-containing protein</fullName>
    </recommendedName>
</protein>
<gene>
    <name evidence="2" type="ordered locus">CHAB381_1086</name>
</gene>
<dbReference type="STRING" id="360107.CHAB381_1086"/>
<dbReference type="RefSeq" id="WP_012108942.1">
    <property type="nucleotide sequence ID" value="NC_009714.1"/>
</dbReference>
<dbReference type="OrthoDB" id="9800545at2"/>
<dbReference type="InterPro" id="IPR036249">
    <property type="entry name" value="Thioredoxin-like_sf"/>
</dbReference>
<keyword evidence="3" id="KW-1185">Reference proteome</keyword>
<dbReference type="Proteomes" id="UP000002407">
    <property type="component" value="Chromosome"/>
</dbReference>
<accession>A7I2A3</accession>
<dbReference type="KEGG" id="cha:CHAB381_1086"/>
<sequence length="237" mass="26423">MKKIIFVSAALAISLNAATNEEILGLYSGAPKDIKIEITDRKAVDGLDGFEAVVLKMSQGDMSQEDIAFTKDNLFIPDLVNVKTGMSYKDQIRQTRVYSLLADVYPKEEAKNIIKLGNDAKKPTLVVFTDAECPYCRKEMEKAEDRLKTHNLEIVMTSVHGESGNVKSALIYKETAKAKSDDEKLKVLHKYYNMTEKGDKSKVSDAEFKAAEDLAKKYQSNGINGVPFIVEKDKISK</sequence>